<dbReference type="Pfam" id="PF00970">
    <property type="entry name" value="FAD_binding_6"/>
    <property type="match status" value="1"/>
</dbReference>
<dbReference type="InterPro" id="IPR001041">
    <property type="entry name" value="2Fe-2S_ferredoxin-type"/>
</dbReference>
<evidence type="ECO:0000259" key="2">
    <source>
        <dbReference type="PROSITE" id="PS51085"/>
    </source>
</evidence>
<dbReference type="GO" id="GO:0016491">
    <property type="term" value="F:oxidoreductase activity"/>
    <property type="evidence" value="ECO:0007669"/>
    <property type="project" value="InterPro"/>
</dbReference>
<accession>A0A858Q9P0</accession>
<dbReference type="InterPro" id="IPR001709">
    <property type="entry name" value="Flavoprot_Pyr_Nucl_cyt_Rdtase"/>
</dbReference>
<dbReference type="RefSeq" id="WP_169603895.1">
    <property type="nucleotide sequence ID" value="NZ_CP046565.1"/>
</dbReference>
<dbReference type="InterPro" id="IPR050415">
    <property type="entry name" value="MRET"/>
</dbReference>
<sequence>MQRVHTITAVTEDGESLRFECRSDEDVITAALRQDIFLMSSCREGGCATCKAFCAEGDYDLRGCSVQALPPEEEEEGLVLLCRTYPKTDLQVELPYTSCRISYCDVGSFEAEVVAVNWVSSNTVQFLLQKRPDESGNRGVKFEPGQFMDLTIPGTDISRSYSPANIPNPEGRLEFLIRVLPEGRFSDYLRNEARVGQVLSVKGPLGVFGLKERGMAPRYFVAGGTGLAPVVSMVRQMREWRAPNETHIYFGVTTEPELFYIDELKSLERSMRNLQVKACVWKPGPDWEGQQGLPIDLLRQDLESNGSNPDIYLCGPPGMIDAALEVTRSHGIPGDQVFFEKFLPSGAA</sequence>
<dbReference type="SUPFAM" id="SSF63380">
    <property type="entry name" value="Riboflavin synthase domain-like"/>
    <property type="match status" value="1"/>
</dbReference>
<protein>
    <submittedName>
        <fullName evidence="4">2Fe-2S iron-sulfur cluster binding domain-containing protein</fullName>
    </submittedName>
</protein>
<evidence type="ECO:0000313" key="5">
    <source>
        <dbReference type="Proteomes" id="UP000503004"/>
    </source>
</evidence>
<dbReference type="PANTHER" id="PTHR47354">
    <property type="entry name" value="NADH OXIDOREDUCTASE HCR"/>
    <property type="match status" value="1"/>
</dbReference>
<dbReference type="InterPro" id="IPR001433">
    <property type="entry name" value="OxRdtase_FAD/NAD-bd"/>
</dbReference>
<dbReference type="NCBIfam" id="NF045803">
    <property type="entry name" value="MethMoxFADbindMmoC"/>
    <property type="match status" value="1"/>
</dbReference>
<dbReference type="Gene3D" id="3.40.50.80">
    <property type="entry name" value="Nucleotide-binding domain of ferredoxin-NADP reductase (FNR) module"/>
    <property type="match status" value="1"/>
</dbReference>
<dbReference type="InterPro" id="IPR017927">
    <property type="entry name" value="FAD-bd_FR_type"/>
</dbReference>
<dbReference type="CDD" id="cd06210">
    <property type="entry name" value="MMO_FAD_NAD_binding"/>
    <property type="match status" value="1"/>
</dbReference>
<dbReference type="InterPro" id="IPR039261">
    <property type="entry name" value="FNR_nucleotide-bd"/>
</dbReference>
<gene>
    <name evidence="4" type="ORF">GNH96_11955</name>
</gene>
<dbReference type="EMBL" id="CP046565">
    <property type="protein sequence ID" value="QJD30618.1"/>
    <property type="molecule type" value="Genomic_DNA"/>
</dbReference>
<dbReference type="PRINTS" id="PR00410">
    <property type="entry name" value="PHEHYDRXLASE"/>
</dbReference>
<dbReference type="InterPro" id="IPR036010">
    <property type="entry name" value="2Fe-2S_ferredoxin-like_sf"/>
</dbReference>
<dbReference type="PANTHER" id="PTHR47354:SF5">
    <property type="entry name" value="PROTEIN RFBI"/>
    <property type="match status" value="1"/>
</dbReference>
<comment type="cofactor">
    <cofactor evidence="1">
        <name>[2Fe-2S] cluster</name>
        <dbReference type="ChEBI" id="CHEBI:190135"/>
    </cofactor>
</comment>
<evidence type="ECO:0000259" key="3">
    <source>
        <dbReference type="PROSITE" id="PS51384"/>
    </source>
</evidence>
<dbReference type="KEGG" id="metu:GNH96_11955"/>
<dbReference type="Pfam" id="PF00175">
    <property type="entry name" value="NAD_binding_1"/>
    <property type="match status" value="1"/>
</dbReference>
<dbReference type="PROSITE" id="PS51085">
    <property type="entry name" value="2FE2S_FER_2"/>
    <property type="match status" value="1"/>
</dbReference>
<dbReference type="Proteomes" id="UP000503004">
    <property type="component" value="Chromosome"/>
</dbReference>
<dbReference type="AlphaFoldDB" id="A0A858Q9P0"/>
<dbReference type="CDD" id="cd00207">
    <property type="entry name" value="fer2"/>
    <property type="match status" value="1"/>
</dbReference>
<organism evidence="4 5">
    <name type="scientific">Methylococcus geothermalis</name>
    <dbReference type="NCBI Taxonomy" id="2681310"/>
    <lineage>
        <taxon>Bacteria</taxon>
        <taxon>Pseudomonadati</taxon>
        <taxon>Pseudomonadota</taxon>
        <taxon>Gammaproteobacteria</taxon>
        <taxon>Methylococcales</taxon>
        <taxon>Methylococcaceae</taxon>
        <taxon>Methylococcus</taxon>
    </lineage>
</organism>
<dbReference type="InterPro" id="IPR008333">
    <property type="entry name" value="Cbr1-like_FAD-bd_dom"/>
</dbReference>
<dbReference type="Pfam" id="PF00111">
    <property type="entry name" value="Fer2"/>
    <property type="match status" value="1"/>
</dbReference>
<dbReference type="PRINTS" id="PR00371">
    <property type="entry name" value="FPNCR"/>
</dbReference>
<dbReference type="GO" id="GO:0051537">
    <property type="term" value="F:2 iron, 2 sulfur cluster binding"/>
    <property type="evidence" value="ECO:0007669"/>
    <property type="project" value="InterPro"/>
</dbReference>
<evidence type="ECO:0000256" key="1">
    <source>
        <dbReference type="ARBA" id="ARBA00034078"/>
    </source>
</evidence>
<keyword evidence="5" id="KW-1185">Reference proteome</keyword>
<dbReference type="Gene3D" id="2.40.30.10">
    <property type="entry name" value="Translation factors"/>
    <property type="match status" value="1"/>
</dbReference>
<dbReference type="PROSITE" id="PS51384">
    <property type="entry name" value="FAD_FR"/>
    <property type="match status" value="1"/>
</dbReference>
<name>A0A858Q9P0_9GAMM</name>
<dbReference type="SUPFAM" id="SSF52343">
    <property type="entry name" value="Ferredoxin reductase-like, C-terminal NADP-linked domain"/>
    <property type="match status" value="1"/>
</dbReference>
<feature type="domain" description="2Fe-2S ferredoxin-type" evidence="2">
    <location>
        <begin position="5"/>
        <end position="98"/>
    </location>
</feature>
<dbReference type="InterPro" id="IPR054950">
    <property type="entry name" value="MethMoxCompC"/>
</dbReference>
<reference evidence="5" key="1">
    <citation type="submission" date="2019-12" db="EMBL/GenBank/DDBJ databases">
        <authorList>
            <person name="Awala S.I."/>
            <person name="Rhee S.K."/>
        </authorList>
    </citation>
    <scope>NUCLEOTIDE SEQUENCE [LARGE SCALE GENOMIC DNA]</scope>
    <source>
        <strain evidence="5">IM1</strain>
    </source>
</reference>
<dbReference type="SUPFAM" id="SSF54292">
    <property type="entry name" value="2Fe-2S ferredoxin-like"/>
    <property type="match status" value="1"/>
</dbReference>
<dbReference type="InterPro" id="IPR012675">
    <property type="entry name" value="Beta-grasp_dom_sf"/>
</dbReference>
<dbReference type="PROSITE" id="PS00197">
    <property type="entry name" value="2FE2S_FER_1"/>
    <property type="match status" value="1"/>
</dbReference>
<feature type="domain" description="FAD-binding FR-type" evidence="3">
    <location>
        <begin position="106"/>
        <end position="211"/>
    </location>
</feature>
<proteinExistence type="predicted"/>
<dbReference type="InterPro" id="IPR006058">
    <property type="entry name" value="2Fe2S_fd_BS"/>
</dbReference>
<evidence type="ECO:0000313" key="4">
    <source>
        <dbReference type="EMBL" id="QJD30618.1"/>
    </source>
</evidence>
<dbReference type="Gene3D" id="3.10.20.30">
    <property type="match status" value="1"/>
</dbReference>
<dbReference type="InterPro" id="IPR017938">
    <property type="entry name" value="Riboflavin_synthase-like_b-brl"/>
</dbReference>